<evidence type="ECO:0000313" key="1">
    <source>
        <dbReference type="EMBL" id="BAW19277.1"/>
    </source>
</evidence>
<proteinExistence type="predicted"/>
<reference evidence="1 2" key="1">
    <citation type="submission" date="2016-12" db="EMBL/GenBank/DDBJ databases">
        <title>Characterization of two jumbo phages RP12 and RP31 infecting the phytopathogen Ralstonia solanacearum.</title>
        <authorList>
            <person name="Kawasaki T."/>
            <person name="Yoshikawa G."/>
            <person name="Ogata H."/>
            <person name="Yamada T."/>
        </authorList>
    </citation>
    <scope>NUCLEOTIDE SEQUENCE [LARGE SCALE GENOMIC DNA]</scope>
    <source>
        <strain evidence="1 2">RP31</strain>
    </source>
</reference>
<name>A0A1L7N1C3_9CAUD</name>
<accession>A0A1L7N1C3</accession>
<organism evidence="1 2">
    <name type="scientific">Ralstonia phage RP31</name>
    <dbReference type="NCBI Taxonomy" id="1923890"/>
    <lineage>
        <taxon>Viruses</taxon>
        <taxon>Duplodnaviria</taxon>
        <taxon>Heunggongvirae</taxon>
        <taxon>Uroviricota</taxon>
        <taxon>Caudoviricetes</taxon>
        <taxon>Chimalliviridae</taxon>
        <taxon>Ripduovirus</taxon>
        <taxon>Ripduovirus RP12</taxon>
    </lineage>
</organism>
<dbReference type="Proteomes" id="UP000222950">
    <property type="component" value="Segment"/>
</dbReference>
<sequence>MSNTRQVNIATSKITKGQIDEALAAGVTHAKFMNKGVQRRLKKNQEKVRREQERRNNHFHLVNKRNQQMKEQRAAQAKLLEAGARGEKLAAEEAPVGADHLMAADISVKTTDTPIVGEDGVIVLEDADFVPAAKTIAPPSDMNAMNPMDQMYGGTAFKA</sequence>
<protein>
    <submittedName>
        <fullName evidence="1">Uncharacterized protein</fullName>
    </submittedName>
</protein>
<evidence type="ECO:0000313" key="2">
    <source>
        <dbReference type="Proteomes" id="UP000222950"/>
    </source>
</evidence>
<dbReference type="EMBL" id="AP017925">
    <property type="protein sequence ID" value="BAW19277.1"/>
    <property type="molecule type" value="Genomic_DNA"/>
</dbReference>